<evidence type="ECO:0000256" key="1">
    <source>
        <dbReference type="SAM" id="Phobius"/>
    </source>
</evidence>
<evidence type="ECO:0000313" key="2">
    <source>
        <dbReference type="EMBL" id="GEQ35720.1"/>
    </source>
</evidence>
<dbReference type="AlphaFoldDB" id="A0AAV3WRG6"/>
<evidence type="ECO:0000313" key="3">
    <source>
        <dbReference type="Proteomes" id="UP000887127"/>
    </source>
</evidence>
<comment type="caution">
    <text evidence="2">The sequence shown here is derived from an EMBL/GenBank/DDBJ whole genome shotgun (WGS) entry which is preliminary data.</text>
</comment>
<keyword evidence="1" id="KW-1133">Transmembrane helix</keyword>
<protein>
    <submittedName>
        <fullName evidence="2">Uncharacterized protein</fullName>
    </submittedName>
</protein>
<dbReference type="EMBL" id="BKBI01000008">
    <property type="protein sequence ID" value="GEQ35720.1"/>
    <property type="molecule type" value="Genomic_DNA"/>
</dbReference>
<proteinExistence type="predicted"/>
<sequence length="57" mass="6862">MENKMFYILMPIFLVILAFYPLIVPQYLSQGVFLIAWFVLLILVSVSFKVYFIRKRK</sequence>
<name>A0AAV3WRG6_9LACT</name>
<keyword evidence="1" id="KW-0812">Transmembrane</keyword>
<feature type="transmembrane region" description="Helical" evidence="1">
    <location>
        <begin position="7"/>
        <end position="28"/>
    </location>
</feature>
<dbReference type="RefSeq" id="WP_413527609.1">
    <property type="nucleotide sequence ID" value="NZ_CBCPHL010000018.1"/>
</dbReference>
<dbReference type="Proteomes" id="UP000887127">
    <property type="component" value="Unassembled WGS sequence"/>
</dbReference>
<organism evidence="2 3">
    <name type="scientific">Marinilactibacillus psychrotolerans</name>
    <dbReference type="NCBI Taxonomy" id="191770"/>
    <lineage>
        <taxon>Bacteria</taxon>
        <taxon>Bacillati</taxon>
        <taxon>Bacillota</taxon>
        <taxon>Bacilli</taxon>
        <taxon>Lactobacillales</taxon>
        <taxon>Carnobacteriaceae</taxon>
        <taxon>Marinilactibacillus</taxon>
    </lineage>
</organism>
<keyword evidence="1" id="KW-0472">Membrane</keyword>
<feature type="transmembrane region" description="Helical" evidence="1">
    <location>
        <begin position="34"/>
        <end position="52"/>
    </location>
</feature>
<gene>
    <name evidence="2" type="ORF">M132T_12280</name>
</gene>
<reference evidence="2" key="1">
    <citation type="submission" date="2019-08" db="EMBL/GenBank/DDBJ databases">
        <title>Marinilactibacillus psychrotolerans M13-2T whole genome sequencing project.</title>
        <authorList>
            <person name="Ishikawa M."/>
            <person name="Suzuki T."/>
            <person name="Matsutani M."/>
        </authorList>
    </citation>
    <scope>NUCLEOTIDE SEQUENCE</scope>
    <source>
        <strain evidence="2">M13-2T</strain>
    </source>
</reference>
<accession>A0AAV3WRG6</accession>